<comment type="similarity">
    <text evidence="2">Belongs to the SLC35F solute transporter family.</text>
</comment>
<evidence type="ECO:0008006" key="11">
    <source>
        <dbReference type="Google" id="ProtNLM"/>
    </source>
</evidence>
<keyword evidence="6 8" id="KW-0472">Membrane</keyword>
<feature type="transmembrane region" description="Helical" evidence="8">
    <location>
        <begin position="238"/>
        <end position="255"/>
    </location>
</feature>
<evidence type="ECO:0000313" key="9">
    <source>
        <dbReference type="EMBL" id="KNC84672.1"/>
    </source>
</evidence>
<evidence type="ECO:0000256" key="3">
    <source>
        <dbReference type="ARBA" id="ARBA00022448"/>
    </source>
</evidence>
<keyword evidence="3" id="KW-0813">Transport</keyword>
<reference evidence="9 10" key="1">
    <citation type="submission" date="2011-02" db="EMBL/GenBank/DDBJ databases">
        <title>The Genome Sequence of Sphaeroforma arctica JP610.</title>
        <authorList>
            <consortium name="The Broad Institute Genome Sequencing Platform"/>
            <person name="Russ C."/>
            <person name="Cuomo C."/>
            <person name="Young S.K."/>
            <person name="Zeng Q."/>
            <person name="Gargeya S."/>
            <person name="Alvarado L."/>
            <person name="Berlin A."/>
            <person name="Chapman S.B."/>
            <person name="Chen Z."/>
            <person name="Freedman E."/>
            <person name="Gellesch M."/>
            <person name="Goldberg J."/>
            <person name="Griggs A."/>
            <person name="Gujja S."/>
            <person name="Heilman E."/>
            <person name="Heiman D."/>
            <person name="Howarth C."/>
            <person name="Mehta T."/>
            <person name="Neiman D."/>
            <person name="Pearson M."/>
            <person name="Roberts A."/>
            <person name="Saif S."/>
            <person name="Shea T."/>
            <person name="Shenoy N."/>
            <person name="Sisk P."/>
            <person name="Stolte C."/>
            <person name="Sykes S."/>
            <person name="White J."/>
            <person name="Yandava C."/>
            <person name="Burger G."/>
            <person name="Gray M.W."/>
            <person name="Holland P.W.H."/>
            <person name="King N."/>
            <person name="Lang F.B.F."/>
            <person name="Roger A.J."/>
            <person name="Ruiz-Trillo I."/>
            <person name="Haas B."/>
            <person name="Nusbaum C."/>
            <person name="Birren B."/>
        </authorList>
    </citation>
    <scope>NUCLEOTIDE SEQUENCE [LARGE SCALE GENOMIC DNA]</scope>
    <source>
        <strain evidence="9 10">JP610</strain>
    </source>
</reference>
<organism evidence="9 10">
    <name type="scientific">Sphaeroforma arctica JP610</name>
    <dbReference type="NCBI Taxonomy" id="667725"/>
    <lineage>
        <taxon>Eukaryota</taxon>
        <taxon>Ichthyosporea</taxon>
        <taxon>Ichthyophonida</taxon>
        <taxon>Sphaeroforma</taxon>
    </lineage>
</organism>
<dbReference type="PANTHER" id="PTHR14233:SF4">
    <property type="entry name" value="SOLUTE CARRIER FAMILY 35 MEMBER F2"/>
    <property type="match status" value="1"/>
</dbReference>
<evidence type="ECO:0000256" key="8">
    <source>
        <dbReference type="SAM" id="Phobius"/>
    </source>
</evidence>
<dbReference type="SUPFAM" id="SSF103481">
    <property type="entry name" value="Multidrug resistance efflux transporter EmrE"/>
    <property type="match status" value="1"/>
</dbReference>
<dbReference type="Proteomes" id="UP000054560">
    <property type="component" value="Unassembled WGS sequence"/>
</dbReference>
<feature type="transmembrane region" description="Helical" evidence="8">
    <location>
        <begin position="185"/>
        <end position="202"/>
    </location>
</feature>
<feature type="transmembrane region" description="Helical" evidence="8">
    <location>
        <begin position="304"/>
        <end position="326"/>
    </location>
</feature>
<dbReference type="GO" id="GO:0016020">
    <property type="term" value="C:membrane"/>
    <property type="evidence" value="ECO:0007669"/>
    <property type="project" value="UniProtKB-SubCell"/>
</dbReference>
<protein>
    <recommendedName>
        <fullName evidence="11">EamA domain-containing protein</fullName>
    </recommendedName>
</protein>
<evidence type="ECO:0000256" key="6">
    <source>
        <dbReference type="ARBA" id="ARBA00023136"/>
    </source>
</evidence>
<evidence type="ECO:0000256" key="1">
    <source>
        <dbReference type="ARBA" id="ARBA00004141"/>
    </source>
</evidence>
<feature type="transmembrane region" description="Helical" evidence="8">
    <location>
        <begin position="333"/>
        <end position="353"/>
    </location>
</feature>
<dbReference type="RefSeq" id="XP_014158574.1">
    <property type="nucleotide sequence ID" value="XM_014303099.1"/>
</dbReference>
<evidence type="ECO:0000256" key="5">
    <source>
        <dbReference type="ARBA" id="ARBA00022989"/>
    </source>
</evidence>
<feature type="transmembrane region" description="Helical" evidence="8">
    <location>
        <begin position="117"/>
        <end position="138"/>
    </location>
</feature>
<feature type="transmembrane region" description="Helical" evidence="8">
    <location>
        <begin position="150"/>
        <end position="173"/>
    </location>
</feature>
<dbReference type="EMBL" id="KQ241748">
    <property type="protein sequence ID" value="KNC84672.1"/>
    <property type="molecule type" value="Genomic_DNA"/>
</dbReference>
<comment type="subcellular location">
    <subcellularLocation>
        <location evidence="1">Membrane</location>
        <topology evidence="1">Multi-pass membrane protein</topology>
    </subcellularLocation>
</comment>
<feature type="transmembrane region" description="Helical" evidence="8">
    <location>
        <begin position="207"/>
        <end position="226"/>
    </location>
</feature>
<dbReference type="InterPro" id="IPR052221">
    <property type="entry name" value="SLC35F_Transporter"/>
</dbReference>
<dbReference type="InterPro" id="IPR009262">
    <property type="entry name" value="SLC35_F1/F2/F6"/>
</dbReference>
<feature type="transmembrane region" description="Helical" evidence="8">
    <location>
        <begin position="267"/>
        <end position="289"/>
    </location>
</feature>
<feature type="transmembrane region" description="Helical" evidence="8">
    <location>
        <begin position="359"/>
        <end position="378"/>
    </location>
</feature>
<feature type="region of interest" description="Disordered" evidence="7">
    <location>
        <begin position="1"/>
        <end position="52"/>
    </location>
</feature>
<evidence type="ECO:0000313" key="10">
    <source>
        <dbReference type="Proteomes" id="UP000054560"/>
    </source>
</evidence>
<gene>
    <name evidence="9" type="ORF">SARC_03106</name>
</gene>
<dbReference type="GO" id="GO:0022857">
    <property type="term" value="F:transmembrane transporter activity"/>
    <property type="evidence" value="ECO:0007669"/>
    <property type="project" value="InterPro"/>
</dbReference>
<keyword evidence="5 8" id="KW-1133">Transmembrane helix</keyword>
<dbReference type="STRING" id="667725.A0A0L0G6N4"/>
<sequence>MPNASNTYMARGSMSSASQVEPREELDQTDLGTSSKDDDGKGPISPKDTLDLNETSLAVDDEAVAEETEHVPVKRDYLQLGLTLALGQLLSLCILCTGITSSYLADYGVDLPQFQGVLTYLTLAVVWTPVALFYGEGWRGMRFRMGNWGWLKYLILAFIDVEANFMVVKAYQYASITSVQLLDNFVVPCVMVLSIVFLNVTYRLWHYVGAMVAVAGIISLVVHDYFKYGDSPAENPVLGDLLVIASAILYAVSNISQEFLVKGDVPVAEWVSMLSLFGVVIATIQFFIIEGVDSVQAVTWDNDVYWQFAGFVASMLVFYSLVPVMIRRSSSTVLNLSLLTADFYSVFAGIFLFDVIFTWIYALCFVLSVAGLMIYNMVSEPVVKGPRKIMKRALGSKQQKSESATEVEVVDR</sequence>
<dbReference type="Pfam" id="PF06027">
    <property type="entry name" value="SLC35F"/>
    <property type="match status" value="1"/>
</dbReference>
<accession>A0A0L0G6N4</accession>
<dbReference type="GeneID" id="25903610"/>
<dbReference type="eggNOG" id="KOG2766">
    <property type="taxonomic scope" value="Eukaryota"/>
</dbReference>
<feature type="transmembrane region" description="Helical" evidence="8">
    <location>
        <begin position="84"/>
        <end position="105"/>
    </location>
</feature>
<name>A0A0L0G6N4_9EUKA</name>
<evidence type="ECO:0000256" key="2">
    <source>
        <dbReference type="ARBA" id="ARBA00007863"/>
    </source>
</evidence>
<dbReference type="OrthoDB" id="429955at2759"/>
<dbReference type="PANTHER" id="PTHR14233">
    <property type="entry name" value="DUF914-RELATED"/>
    <property type="match status" value="1"/>
</dbReference>
<feature type="compositionally biased region" description="Polar residues" evidence="7">
    <location>
        <begin position="1"/>
        <end position="19"/>
    </location>
</feature>
<dbReference type="AlphaFoldDB" id="A0A0L0G6N4"/>
<evidence type="ECO:0000256" key="4">
    <source>
        <dbReference type="ARBA" id="ARBA00022692"/>
    </source>
</evidence>
<evidence type="ECO:0000256" key="7">
    <source>
        <dbReference type="SAM" id="MobiDB-lite"/>
    </source>
</evidence>
<proteinExistence type="inferred from homology"/>
<keyword evidence="10" id="KW-1185">Reference proteome</keyword>
<keyword evidence="4 8" id="KW-0812">Transmembrane</keyword>
<dbReference type="InterPro" id="IPR037185">
    <property type="entry name" value="EmrE-like"/>
</dbReference>